<dbReference type="Gene3D" id="1.25.40.20">
    <property type="entry name" value="Ankyrin repeat-containing domain"/>
    <property type="match status" value="1"/>
</dbReference>
<dbReference type="Pfam" id="PF12796">
    <property type="entry name" value="Ank_2"/>
    <property type="match status" value="1"/>
</dbReference>
<dbReference type="GO" id="GO:0005634">
    <property type="term" value="C:nucleus"/>
    <property type="evidence" value="ECO:0007669"/>
    <property type="project" value="TreeGrafter"/>
</dbReference>
<accession>A0A2P5XSR1</accession>
<dbReference type="Proteomes" id="UP000239757">
    <property type="component" value="Unassembled WGS sequence"/>
</dbReference>
<gene>
    <name evidence="1" type="ORF">GOBAR_AA14253</name>
</gene>
<dbReference type="GO" id="GO:0009862">
    <property type="term" value="P:systemic acquired resistance, salicylic acid mediated signaling pathway"/>
    <property type="evidence" value="ECO:0007669"/>
    <property type="project" value="InterPro"/>
</dbReference>
<protein>
    <submittedName>
        <fullName evidence="1">Uncharacterized protein</fullName>
    </submittedName>
</protein>
<dbReference type="AlphaFoldDB" id="A0A2P5XSR1"/>
<dbReference type="GO" id="GO:0050832">
    <property type="term" value="P:defense response to fungus"/>
    <property type="evidence" value="ECO:0007669"/>
    <property type="project" value="TreeGrafter"/>
</dbReference>
<dbReference type="PANTHER" id="PTHR46475">
    <property type="entry name" value="REGULATORY PROTEIN NPR3"/>
    <property type="match status" value="1"/>
</dbReference>
<evidence type="ECO:0000313" key="1">
    <source>
        <dbReference type="EMBL" id="PPS06395.1"/>
    </source>
</evidence>
<dbReference type="InterPro" id="IPR002110">
    <property type="entry name" value="Ankyrin_rpt"/>
</dbReference>
<organism evidence="1 2">
    <name type="scientific">Gossypium barbadense</name>
    <name type="common">Sea Island cotton</name>
    <name type="synonym">Hibiscus barbadensis</name>
    <dbReference type="NCBI Taxonomy" id="3634"/>
    <lineage>
        <taxon>Eukaryota</taxon>
        <taxon>Viridiplantae</taxon>
        <taxon>Streptophyta</taxon>
        <taxon>Embryophyta</taxon>
        <taxon>Tracheophyta</taxon>
        <taxon>Spermatophyta</taxon>
        <taxon>Magnoliopsida</taxon>
        <taxon>eudicotyledons</taxon>
        <taxon>Gunneridae</taxon>
        <taxon>Pentapetalae</taxon>
        <taxon>rosids</taxon>
        <taxon>malvids</taxon>
        <taxon>Malvales</taxon>
        <taxon>Malvaceae</taxon>
        <taxon>Malvoideae</taxon>
        <taxon>Gossypium</taxon>
    </lineage>
</organism>
<sequence>MVAKSIEVVVKSNVDIVTLVKALPQPNVKQIIDSHLELGLDKPKNVVVDSNDVELVQVLLKEGYMNLDKAYALHYVVAYCDVKITNELLNLRLVDVNHRNSRGYIVLHVATMRKEPKIIVYLLTKGERPSDFTIDGRKALQI</sequence>
<dbReference type="InterPro" id="IPR044292">
    <property type="entry name" value="NPR"/>
</dbReference>
<dbReference type="SUPFAM" id="SSF48403">
    <property type="entry name" value="Ankyrin repeat"/>
    <property type="match status" value="1"/>
</dbReference>
<dbReference type="InterPro" id="IPR036770">
    <property type="entry name" value="Ankyrin_rpt-contain_sf"/>
</dbReference>
<proteinExistence type="predicted"/>
<dbReference type="GO" id="GO:2000031">
    <property type="term" value="P:regulation of salicylic acid mediated signaling pathway"/>
    <property type="evidence" value="ECO:0007669"/>
    <property type="project" value="InterPro"/>
</dbReference>
<dbReference type="GO" id="GO:2000022">
    <property type="term" value="P:regulation of jasmonic acid mediated signaling pathway"/>
    <property type="evidence" value="ECO:0007669"/>
    <property type="project" value="InterPro"/>
</dbReference>
<dbReference type="OrthoDB" id="71307at2759"/>
<dbReference type="EMBL" id="KZ664291">
    <property type="protein sequence ID" value="PPS06395.1"/>
    <property type="molecule type" value="Genomic_DNA"/>
</dbReference>
<dbReference type="PANTHER" id="PTHR46475:SF1">
    <property type="entry name" value="REGULATORY PROTEIN NPR2"/>
    <property type="match status" value="1"/>
</dbReference>
<dbReference type="GO" id="GO:0042742">
    <property type="term" value="P:defense response to bacterium"/>
    <property type="evidence" value="ECO:0007669"/>
    <property type="project" value="TreeGrafter"/>
</dbReference>
<evidence type="ECO:0000313" key="2">
    <source>
        <dbReference type="Proteomes" id="UP000239757"/>
    </source>
</evidence>
<dbReference type="GO" id="GO:0005737">
    <property type="term" value="C:cytoplasm"/>
    <property type="evidence" value="ECO:0007669"/>
    <property type="project" value="TreeGrafter"/>
</dbReference>
<reference evidence="1 2" key="1">
    <citation type="submission" date="2015-01" db="EMBL/GenBank/DDBJ databases">
        <title>Genome of allotetraploid Gossypium barbadense reveals genomic plasticity and fiber elongation in cotton evolution.</title>
        <authorList>
            <person name="Chen X."/>
            <person name="Liu X."/>
            <person name="Zhao B."/>
            <person name="Zheng H."/>
            <person name="Hu Y."/>
            <person name="Lu G."/>
            <person name="Yang C."/>
            <person name="Chen J."/>
            <person name="Shan C."/>
            <person name="Zhang L."/>
            <person name="Zhou Y."/>
            <person name="Wang L."/>
            <person name="Guo W."/>
            <person name="Bai Y."/>
            <person name="Ruan J."/>
            <person name="Shangguan X."/>
            <person name="Mao Y."/>
            <person name="Jiang J."/>
            <person name="Zhu Y."/>
            <person name="Lei J."/>
            <person name="Kang H."/>
            <person name="Chen S."/>
            <person name="He X."/>
            <person name="Wang R."/>
            <person name="Wang Y."/>
            <person name="Chen J."/>
            <person name="Wang L."/>
            <person name="Yu S."/>
            <person name="Wang B."/>
            <person name="Wei J."/>
            <person name="Song S."/>
            <person name="Lu X."/>
            <person name="Gao Z."/>
            <person name="Gu W."/>
            <person name="Deng X."/>
            <person name="Ma D."/>
            <person name="Wang S."/>
            <person name="Liang W."/>
            <person name="Fang L."/>
            <person name="Cai C."/>
            <person name="Zhu X."/>
            <person name="Zhou B."/>
            <person name="Zhang Y."/>
            <person name="Chen Z."/>
            <person name="Xu S."/>
            <person name="Zhu R."/>
            <person name="Wang S."/>
            <person name="Zhang T."/>
            <person name="Zhao G."/>
        </authorList>
    </citation>
    <scope>NUCLEOTIDE SEQUENCE [LARGE SCALE GENOMIC DNA]</scope>
    <source>
        <strain evidence="2">cv. Xinhai21</strain>
        <tissue evidence="1">Leaf</tissue>
    </source>
</reference>
<name>A0A2P5XSR1_GOSBA</name>